<evidence type="ECO:0000256" key="1">
    <source>
        <dbReference type="SAM" id="SignalP"/>
    </source>
</evidence>
<sequence length="461" mass="51917">MNTIKKWRTRLSLVLLTCLWTFAMYSDKKNEPVYSNTIMKRHLIVISIDALSSNDFEQIAKLSNFKKLIDNGSIVREVTGVYPSLTYPSHTTIVTGVYPYKHGIINNKLKQIGVKEQDWYWYSKDVKVPTLYGAAKNKNMEVAALGWPVTAGADIKYNIPEIWSNEAQEDQFDLFRKYGTAPLVNMMKEKYGKSVIGRKQPELDNFIADSAAFIIKQKRPGLMLIHLSELDSKKHAYGIHNEKVLEAFKRQNERLGKIINAVKKAGIESSTTFVITGDHGFSNINNKINVNSELRRQGLIKVDNNSNVLDWKAYVNACDGSAYVYIKDKDDVETKKKVTTILNDLLMSNYSGVERVFNNSDICKLGADRNAEFMLEAKEGYYFSNDWQGDNLIEVSKASGTHGYLPTKAALQTMFIASGSGVKKGINLRSMNMVDEAPTLAKLLGVELNDVDGYALNQILK</sequence>
<evidence type="ECO:0000313" key="3">
    <source>
        <dbReference type="Proteomes" id="UP001208567"/>
    </source>
</evidence>
<keyword evidence="1" id="KW-0732">Signal</keyword>
<dbReference type="PANTHER" id="PTHR10151">
    <property type="entry name" value="ECTONUCLEOTIDE PYROPHOSPHATASE/PHOSPHODIESTERASE"/>
    <property type="match status" value="1"/>
</dbReference>
<accession>A0ABQ5N0P4</accession>
<dbReference type="EMBL" id="BRXR01000001">
    <property type="protein sequence ID" value="GLC28762.1"/>
    <property type="molecule type" value="Genomic_DNA"/>
</dbReference>
<gene>
    <name evidence="2" type="ORF">bsdE14_01720</name>
</gene>
<dbReference type="Gene3D" id="3.40.720.10">
    <property type="entry name" value="Alkaline Phosphatase, subunit A"/>
    <property type="match status" value="1"/>
</dbReference>
<organism evidence="2 3">
    <name type="scientific">Clostridium omnivorum</name>
    <dbReference type="NCBI Taxonomy" id="1604902"/>
    <lineage>
        <taxon>Bacteria</taxon>
        <taxon>Bacillati</taxon>
        <taxon>Bacillota</taxon>
        <taxon>Clostridia</taxon>
        <taxon>Eubacteriales</taxon>
        <taxon>Clostridiaceae</taxon>
        <taxon>Clostridium</taxon>
    </lineage>
</organism>
<dbReference type="SUPFAM" id="SSF53649">
    <property type="entry name" value="Alkaline phosphatase-like"/>
    <property type="match status" value="1"/>
</dbReference>
<feature type="chain" id="PRO_5047208757" evidence="1">
    <location>
        <begin position="24"/>
        <end position="461"/>
    </location>
</feature>
<dbReference type="CDD" id="cd16018">
    <property type="entry name" value="Enpp"/>
    <property type="match status" value="1"/>
</dbReference>
<reference evidence="2 3" key="1">
    <citation type="journal article" date="2024" name="Int. J. Syst. Evol. Microbiol.">
        <title>Clostridium omnivorum sp. nov., isolated from anoxic soil under the treatment of reductive soil disinfestation.</title>
        <authorList>
            <person name="Ueki A."/>
            <person name="Tonouchi A."/>
            <person name="Kaku N."/>
            <person name="Honma S."/>
            <person name="Ueki K."/>
        </authorList>
    </citation>
    <scope>NUCLEOTIDE SEQUENCE [LARGE SCALE GENOMIC DNA]</scope>
    <source>
        <strain evidence="2 3">E14</strain>
    </source>
</reference>
<dbReference type="Proteomes" id="UP001208567">
    <property type="component" value="Unassembled WGS sequence"/>
</dbReference>
<feature type="signal peptide" evidence="1">
    <location>
        <begin position="1"/>
        <end position="23"/>
    </location>
</feature>
<dbReference type="Pfam" id="PF01663">
    <property type="entry name" value="Phosphodiest"/>
    <property type="match status" value="1"/>
</dbReference>
<dbReference type="PANTHER" id="PTHR10151:SF120">
    <property type="entry name" value="BIS(5'-ADENOSYL)-TRIPHOSPHATASE"/>
    <property type="match status" value="1"/>
</dbReference>
<proteinExistence type="predicted"/>
<protein>
    <submittedName>
        <fullName evidence="2">Alkaline phosphatase family protein</fullName>
    </submittedName>
</protein>
<keyword evidence="3" id="KW-1185">Reference proteome</keyword>
<name>A0ABQ5N0P4_9CLOT</name>
<evidence type="ECO:0000313" key="2">
    <source>
        <dbReference type="EMBL" id="GLC28762.1"/>
    </source>
</evidence>
<dbReference type="InterPro" id="IPR017850">
    <property type="entry name" value="Alkaline_phosphatase_core_sf"/>
</dbReference>
<comment type="caution">
    <text evidence="2">The sequence shown here is derived from an EMBL/GenBank/DDBJ whole genome shotgun (WGS) entry which is preliminary data.</text>
</comment>
<dbReference type="RefSeq" id="WP_264848029.1">
    <property type="nucleotide sequence ID" value="NZ_BRXR01000001.1"/>
</dbReference>
<dbReference type="InterPro" id="IPR002591">
    <property type="entry name" value="Phosphodiest/P_Trfase"/>
</dbReference>